<evidence type="ECO:0000256" key="14">
    <source>
        <dbReference type="ARBA" id="ARBA00023008"/>
    </source>
</evidence>
<dbReference type="PRINTS" id="PR00120">
    <property type="entry name" value="HATPASE"/>
</dbReference>
<feature type="transmembrane region" description="Helical" evidence="17">
    <location>
        <begin position="786"/>
        <end position="805"/>
    </location>
</feature>
<dbReference type="NCBIfam" id="TIGR01511">
    <property type="entry name" value="ATPase-IB1_Cu"/>
    <property type="match status" value="1"/>
</dbReference>
<evidence type="ECO:0000256" key="12">
    <source>
        <dbReference type="ARBA" id="ARBA00022967"/>
    </source>
</evidence>
<evidence type="ECO:0000256" key="6">
    <source>
        <dbReference type="ARBA" id="ARBA00022723"/>
    </source>
</evidence>
<gene>
    <name evidence="19" type="ORF">A5481_10060</name>
</gene>
<evidence type="ECO:0000256" key="11">
    <source>
        <dbReference type="ARBA" id="ARBA00022842"/>
    </source>
</evidence>
<dbReference type="SFLD" id="SFLDS00003">
    <property type="entry name" value="Haloacid_Dehalogenase"/>
    <property type="match status" value="1"/>
</dbReference>
<dbReference type="STRING" id="427683.A5481_10060"/>
<dbReference type="PANTHER" id="PTHR43520">
    <property type="entry name" value="ATP7, ISOFORM B"/>
    <property type="match status" value="1"/>
</dbReference>
<dbReference type="Gene3D" id="2.70.150.10">
    <property type="entry name" value="Calcium-transporting ATPase, cytoplasmic transduction domain A"/>
    <property type="match status" value="1"/>
</dbReference>
<feature type="transmembrane region" description="Helical" evidence="17">
    <location>
        <begin position="420"/>
        <end position="441"/>
    </location>
</feature>
<protein>
    <submittedName>
        <fullName evidence="19">ATPase</fullName>
    </submittedName>
</protein>
<dbReference type="NCBIfam" id="TIGR01494">
    <property type="entry name" value="ATPase_P-type"/>
    <property type="match status" value="1"/>
</dbReference>
<dbReference type="PANTHER" id="PTHR43520:SF8">
    <property type="entry name" value="P-TYPE CU(+) TRANSPORTER"/>
    <property type="match status" value="1"/>
</dbReference>
<dbReference type="SUPFAM" id="SSF81653">
    <property type="entry name" value="Calcium ATPase, transduction domain A"/>
    <property type="match status" value="1"/>
</dbReference>
<proteinExistence type="inferred from homology"/>
<dbReference type="FunFam" id="2.70.150.10:FF:000020">
    <property type="entry name" value="Copper-exporting P-type ATPase A"/>
    <property type="match status" value="1"/>
</dbReference>
<dbReference type="InterPro" id="IPR018303">
    <property type="entry name" value="ATPase_P-typ_P_site"/>
</dbReference>
<dbReference type="OrthoDB" id="9813266at2"/>
<keyword evidence="6 17" id="KW-0479">Metal-binding</keyword>
<evidence type="ECO:0000256" key="3">
    <source>
        <dbReference type="ARBA" id="ARBA00022448"/>
    </source>
</evidence>
<comment type="subcellular location">
    <subcellularLocation>
        <location evidence="1">Cell membrane</location>
        <topology evidence="1">Multi-pass membrane protein</topology>
    </subcellularLocation>
</comment>
<dbReference type="GO" id="GO:0055070">
    <property type="term" value="P:copper ion homeostasis"/>
    <property type="evidence" value="ECO:0007669"/>
    <property type="project" value="TreeGrafter"/>
</dbReference>
<keyword evidence="14" id="KW-0186">Copper</keyword>
<dbReference type="GO" id="GO:0016887">
    <property type="term" value="F:ATP hydrolysis activity"/>
    <property type="evidence" value="ECO:0007669"/>
    <property type="project" value="InterPro"/>
</dbReference>
<dbReference type="PROSITE" id="PS50846">
    <property type="entry name" value="HMA_2"/>
    <property type="match status" value="2"/>
</dbReference>
<keyword evidence="8 17" id="KW-0547">Nucleotide-binding</keyword>
<feature type="transmembrane region" description="Helical" evidence="17">
    <location>
        <begin position="232"/>
        <end position="253"/>
    </location>
</feature>
<dbReference type="InterPro" id="IPR044492">
    <property type="entry name" value="P_typ_ATPase_HD_dom"/>
</dbReference>
<dbReference type="InterPro" id="IPR001757">
    <property type="entry name" value="P_typ_ATPase"/>
</dbReference>
<feature type="transmembrane region" description="Helical" evidence="17">
    <location>
        <begin position="162"/>
        <end position="183"/>
    </location>
</feature>
<keyword evidence="11" id="KW-0460">Magnesium</keyword>
<dbReference type="InterPro" id="IPR023299">
    <property type="entry name" value="ATPase_P-typ_cyto_dom_N"/>
</dbReference>
<organism evidence="19 20">
    <name type="scientific">Methylobacterium platani</name>
    <dbReference type="NCBI Taxonomy" id="427683"/>
    <lineage>
        <taxon>Bacteria</taxon>
        <taxon>Pseudomonadati</taxon>
        <taxon>Pseudomonadota</taxon>
        <taxon>Alphaproteobacteria</taxon>
        <taxon>Hyphomicrobiales</taxon>
        <taxon>Methylobacteriaceae</taxon>
        <taxon>Methylobacterium</taxon>
    </lineage>
</organism>
<dbReference type="InterPro" id="IPR017969">
    <property type="entry name" value="Heavy-metal-associated_CS"/>
</dbReference>
<dbReference type="SUPFAM" id="SSF55008">
    <property type="entry name" value="HMA, heavy metal-associated domain"/>
    <property type="match status" value="2"/>
</dbReference>
<feature type="domain" description="HMA" evidence="18">
    <location>
        <begin position="73"/>
        <end position="139"/>
    </location>
</feature>
<dbReference type="InterPro" id="IPR059000">
    <property type="entry name" value="ATPase_P-type_domA"/>
</dbReference>
<dbReference type="SUPFAM" id="SSF81665">
    <property type="entry name" value="Calcium ATPase, transmembrane domain M"/>
    <property type="match status" value="1"/>
</dbReference>
<keyword evidence="13 17" id="KW-1133">Transmembrane helix</keyword>
<dbReference type="InterPro" id="IPR023214">
    <property type="entry name" value="HAD_sf"/>
</dbReference>
<evidence type="ECO:0000256" key="1">
    <source>
        <dbReference type="ARBA" id="ARBA00004651"/>
    </source>
</evidence>
<dbReference type="NCBIfam" id="TIGR01525">
    <property type="entry name" value="ATPase-IB_hvy"/>
    <property type="match status" value="1"/>
</dbReference>
<comment type="caution">
    <text evidence="19">The sequence shown here is derived from an EMBL/GenBank/DDBJ whole genome shotgun (WGS) entry which is preliminary data.</text>
</comment>
<keyword evidence="15" id="KW-0406">Ion transport</keyword>
<dbReference type="RefSeq" id="WP_048433948.1">
    <property type="nucleotide sequence ID" value="NZ_LWHQ01000017.1"/>
</dbReference>
<evidence type="ECO:0000256" key="5">
    <source>
        <dbReference type="ARBA" id="ARBA00022692"/>
    </source>
</evidence>
<dbReference type="Gene3D" id="3.40.1110.10">
    <property type="entry name" value="Calcium-transporting ATPase, cytoplasmic domain N"/>
    <property type="match status" value="1"/>
</dbReference>
<comment type="similarity">
    <text evidence="2 17">Belongs to the cation transport ATPase (P-type) (TC 3.A.3) family. Type IB subfamily.</text>
</comment>
<dbReference type="Pfam" id="PF00122">
    <property type="entry name" value="E1-E2_ATPase"/>
    <property type="match status" value="1"/>
</dbReference>
<dbReference type="InterPro" id="IPR006122">
    <property type="entry name" value="HMA_Cu_ion-bd"/>
</dbReference>
<evidence type="ECO:0000256" key="16">
    <source>
        <dbReference type="ARBA" id="ARBA00023136"/>
    </source>
</evidence>
<dbReference type="PROSITE" id="PS00154">
    <property type="entry name" value="ATPASE_E1_E2"/>
    <property type="match status" value="1"/>
</dbReference>
<name>A0A179SCV9_9HYPH</name>
<dbReference type="CDD" id="cd00371">
    <property type="entry name" value="HMA"/>
    <property type="match status" value="2"/>
</dbReference>
<reference evidence="19 20" key="1">
    <citation type="submission" date="2016-04" db="EMBL/GenBank/DDBJ databases">
        <authorList>
            <person name="Evans L.H."/>
            <person name="Alamgir A."/>
            <person name="Owens N."/>
            <person name="Weber N.D."/>
            <person name="Virtaneva K."/>
            <person name="Barbian K."/>
            <person name="Babar A."/>
            <person name="Rosenke K."/>
        </authorList>
    </citation>
    <scope>NUCLEOTIDE SEQUENCE [LARGE SCALE GENOMIC DNA]</scope>
    <source>
        <strain evidence="19 20">PMB02</strain>
    </source>
</reference>
<keyword evidence="12" id="KW-1278">Translocase</keyword>
<evidence type="ECO:0000256" key="4">
    <source>
        <dbReference type="ARBA" id="ARBA00022475"/>
    </source>
</evidence>
<evidence type="ECO:0000256" key="2">
    <source>
        <dbReference type="ARBA" id="ARBA00006024"/>
    </source>
</evidence>
<dbReference type="PRINTS" id="PR00119">
    <property type="entry name" value="CATATPASE"/>
</dbReference>
<dbReference type="GO" id="GO:0060003">
    <property type="term" value="P:copper ion export"/>
    <property type="evidence" value="ECO:0007669"/>
    <property type="project" value="UniProtKB-ARBA"/>
</dbReference>
<dbReference type="AlphaFoldDB" id="A0A179SCV9"/>
<sequence>MTAPARRLTLPVEGMTCASCTGRVERVLKRVPGVQAVAVNLATGRATLDLAPDNDPTALTAAVEGAGYAVPETVTELSVEGMTCASCTGRVERVLTSVPGVRAASANLATGRVSVRHPDGLVPRDALEAAVREAGYEPRPATAQAEGAPAAPREADALTRDLILAALLSLPVVVLDMGAHGAGHGLLPMAGIFGISWSAGLQAVLATLVLAGPGRRFFTRGLPGLVRGHPDMNALVALGAGAAYLYSLVATLAPGLLPAGAAHIYFEASVLIVTLILLGRTLEARARGRTGAAIARLVGLAPKTALLLRDGAETEVPAADLRVGDRVRVRPGERLPADGRVVEGTSRVDESMLTGEPVPAAKGPGDAVTGGTVNGTGALTVAVERVGADTALAQIVRMVEAAQGAKLPIQAVADRVTARFVPAVLGLSLLTLLAWLALAPAPALGEALVHAVAVLIIACPCAMGLATPTSIMVGTGRAAERGVLFRSGAGLQALEDVRVVAFDKTGTLTEGRPALTDLIPAPGFDPDAVLAAAAALESRSEHPIARAIVAAAAEKGLALPPVSDFVAVPGHGVTGRAGGRPVAIGAARHLAGLDLAGLETEAERLAGQGRSPVFVALDGVPAAVLAVSDPVKPGAAAAVRALIDQGLAVALVTGDARGTAEGVARRLGIATVLAEVLPAGKRDAVRALRERYGPVAFVGDGINDAPALAEAEIGLAIGTGTDVAVESADVVLMAGDPATVAEALRLSRAVMRNIRQNLFWAFAYNAALIPVAAGVLRAVGGPSLSPVLAAGAMALSSVFVVGNALRLRRA</sequence>
<dbReference type="CDD" id="cd02094">
    <property type="entry name" value="P-type_ATPase_Cu-like"/>
    <property type="match status" value="1"/>
</dbReference>
<keyword evidence="3" id="KW-0813">Transport</keyword>
<keyword evidence="4 17" id="KW-1003">Cell membrane</keyword>
<dbReference type="SFLD" id="SFLDG00002">
    <property type="entry name" value="C1.7:_P-type_atpase_like"/>
    <property type="match status" value="1"/>
</dbReference>
<feature type="transmembrane region" description="Helical" evidence="17">
    <location>
        <begin position="447"/>
        <end position="467"/>
    </location>
</feature>
<keyword evidence="16 17" id="KW-0472">Membrane</keyword>
<feature type="transmembrane region" description="Helical" evidence="17">
    <location>
        <begin position="758"/>
        <end position="780"/>
    </location>
</feature>
<dbReference type="Pfam" id="PF00702">
    <property type="entry name" value="Hydrolase"/>
    <property type="match status" value="1"/>
</dbReference>
<evidence type="ECO:0000256" key="8">
    <source>
        <dbReference type="ARBA" id="ARBA00022741"/>
    </source>
</evidence>
<feature type="domain" description="HMA" evidence="18">
    <location>
        <begin position="6"/>
        <end position="71"/>
    </location>
</feature>
<dbReference type="SUPFAM" id="SSF56784">
    <property type="entry name" value="HAD-like"/>
    <property type="match status" value="1"/>
</dbReference>
<keyword evidence="9" id="KW-0187">Copper transport</keyword>
<dbReference type="GO" id="GO:0005524">
    <property type="term" value="F:ATP binding"/>
    <property type="evidence" value="ECO:0007669"/>
    <property type="project" value="UniProtKB-UniRule"/>
</dbReference>
<dbReference type="InterPro" id="IPR008250">
    <property type="entry name" value="ATPase_P-typ_transduc_dom_A_sf"/>
</dbReference>
<keyword evidence="7" id="KW-0677">Repeat</keyword>
<dbReference type="GO" id="GO:0043682">
    <property type="term" value="F:P-type divalent copper transporter activity"/>
    <property type="evidence" value="ECO:0007669"/>
    <property type="project" value="TreeGrafter"/>
</dbReference>
<dbReference type="InterPro" id="IPR023298">
    <property type="entry name" value="ATPase_P-typ_TM_dom_sf"/>
</dbReference>
<dbReference type="InterPro" id="IPR027256">
    <property type="entry name" value="P-typ_ATPase_IB"/>
</dbReference>
<evidence type="ECO:0000256" key="17">
    <source>
        <dbReference type="RuleBase" id="RU362081"/>
    </source>
</evidence>
<evidence type="ECO:0000256" key="10">
    <source>
        <dbReference type="ARBA" id="ARBA00022840"/>
    </source>
</evidence>
<dbReference type="InterPro" id="IPR036412">
    <property type="entry name" value="HAD-like_sf"/>
</dbReference>
<dbReference type="SFLD" id="SFLDF00027">
    <property type="entry name" value="p-type_atpase"/>
    <property type="match status" value="1"/>
</dbReference>
<evidence type="ECO:0000313" key="20">
    <source>
        <dbReference type="Proteomes" id="UP000078316"/>
    </source>
</evidence>
<dbReference type="InterPro" id="IPR036163">
    <property type="entry name" value="HMA_dom_sf"/>
</dbReference>
<feature type="transmembrane region" description="Helical" evidence="17">
    <location>
        <begin position="189"/>
        <end position="211"/>
    </location>
</feature>
<dbReference type="Gene3D" id="3.30.70.100">
    <property type="match status" value="2"/>
</dbReference>
<dbReference type="PROSITE" id="PS01047">
    <property type="entry name" value="HMA_1"/>
    <property type="match status" value="2"/>
</dbReference>
<dbReference type="Proteomes" id="UP000078316">
    <property type="component" value="Unassembled WGS sequence"/>
</dbReference>
<dbReference type="Gene3D" id="3.40.50.1000">
    <property type="entry name" value="HAD superfamily/HAD-like"/>
    <property type="match status" value="1"/>
</dbReference>
<evidence type="ECO:0000259" key="18">
    <source>
        <dbReference type="PROSITE" id="PS50846"/>
    </source>
</evidence>
<feature type="transmembrane region" description="Helical" evidence="17">
    <location>
        <begin position="259"/>
        <end position="279"/>
    </location>
</feature>
<evidence type="ECO:0000256" key="15">
    <source>
        <dbReference type="ARBA" id="ARBA00023065"/>
    </source>
</evidence>
<dbReference type="GO" id="GO:0005886">
    <property type="term" value="C:plasma membrane"/>
    <property type="evidence" value="ECO:0007669"/>
    <property type="project" value="UniProtKB-SubCell"/>
</dbReference>
<keyword evidence="5 17" id="KW-0812">Transmembrane</keyword>
<dbReference type="Pfam" id="PF00403">
    <property type="entry name" value="HMA"/>
    <property type="match status" value="2"/>
</dbReference>
<dbReference type="NCBIfam" id="TIGR00003">
    <property type="entry name" value="copper ion binding protein"/>
    <property type="match status" value="2"/>
</dbReference>
<keyword evidence="10 17" id="KW-0067">ATP-binding</keyword>
<evidence type="ECO:0000256" key="7">
    <source>
        <dbReference type="ARBA" id="ARBA00022737"/>
    </source>
</evidence>
<dbReference type="InterPro" id="IPR006121">
    <property type="entry name" value="HMA_dom"/>
</dbReference>
<dbReference type="GO" id="GO:0005507">
    <property type="term" value="F:copper ion binding"/>
    <property type="evidence" value="ECO:0007669"/>
    <property type="project" value="InterPro"/>
</dbReference>
<evidence type="ECO:0000256" key="13">
    <source>
        <dbReference type="ARBA" id="ARBA00022989"/>
    </source>
</evidence>
<evidence type="ECO:0000256" key="9">
    <source>
        <dbReference type="ARBA" id="ARBA00022796"/>
    </source>
</evidence>
<evidence type="ECO:0000313" key="19">
    <source>
        <dbReference type="EMBL" id="OAS25252.1"/>
    </source>
</evidence>
<dbReference type="FunFam" id="3.30.70.100:FF:000001">
    <property type="entry name" value="ATPase copper transporting beta"/>
    <property type="match status" value="1"/>
</dbReference>
<accession>A0A179SCV9</accession>
<dbReference type="EMBL" id="LWHQ01000017">
    <property type="protein sequence ID" value="OAS25252.1"/>
    <property type="molecule type" value="Genomic_DNA"/>
</dbReference>